<protein>
    <submittedName>
        <fullName evidence="2">Uncharacterized protein</fullName>
    </submittedName>
</protein>
<sequence>MVYVDDKYHCTSGISALGVNGAEFMVGALSCGEARDTFVNPSGYAVNVPKRAAGSVPPSGSAKIWTHESARPSRSR</sequence>
<gene>
    <name evidence="2" type="ORF">GA0070621_4718</name>
</gene>
<dbReference type="RefSeq" id="WP_157740036.1">
    <property type="nucleotide sequence ID" value="NZ_LT594324.1"/>
</dbReference>
<reference evidence="2 3" key="1">
    <citation type="submission" date="2016-06" db="EMBL/GenBank/DDBJ databases">
        <authorList>
            <person name="Kjaerup R.B."/>
            <person name="Dalgaard T.S."/>
            <person name="Juul-Madsen H.R."/>
        </authorList>
    </citation>
    <scope>NUCLEOTIDE SEQUENCE [LARGE SCALE GENOMIC DNA]</scope>
    <source>
        <strain evidence="2 3">DSM 45248</strain>
    </source>
</reference>
<dbReference type="OrthoDB" id="3403781at2"/>
<dbReference type="PATRIC" id="fig|299146.4.peg.4871"/>
<evidence type="ECO:0000313" key="3">
    <source>
        <dbReference type="Proteomes" id="UP000198765"/>
    </source>
</evidence>
<accession>A0A1A9AAR6</accession>
<organism evidence="2 3">
    <name type="scientific">Micromonospora narathiwatensis</name>
    <dbReference type="NCBI Taxonomy" id="299146"/>
    <lineage>
        <taxon>Bacteria</taxon>
        <taxon>Bacillati</taxon>
        <taxon>Actinomycetota</taxon>
        <taxon>Actinomycetes</taxon>
        <taxon>Micromonosporales</taxon>
        <taxon>Micromonosporaceae</taxon>
        <taxon>Micromonospora</taxon>
    </lineage>
</organism>
<dbReference type="Proteomes" id="UP000198765">
    <property type="component" value="Chromosome I"/>
</dbReference>
<proteinExistence type="predicted"/>
<evidence type="ECO:0000313" key="2">
    <source>
        <dbReference type="EMBL" id="SBT53230.1"/>
    </source>
</evidence>
<dbReference type="AlphaFoldDB" id="A0A1A9AAR6"/>
<feature type="region of interest" description="Disordered" evidence="1">
    <location>
        <begin position="52"/>
        <end position="76"/>
    </location>
</feature>
<keyword evidence="3" id="KW-1185">Reference proteome</keyword>
<name>A0A1A9AAR6_9ACTN</name>
<evidence type="ECO:0000256" key="1">
    <source>
        <dbReference type="SAM" id="MobiDB-lite"/>
    </source>
</evidence>
<dbReference type="EMBL" id="LT594324">
    <property type="protein sequence ID" value="SBT53230.1"/>
    <property type="molecule type" value="Genomic_DNA"/>
</dbReference>
<feature type="compositionally biased region" description="Basic and acidic residues" evidence="1">
    <location>
        <begin position="65"/>
        <end position="76"/>
    </location>
</feature>